<proteinExistence type="inferred from homology"/>
<dbReference type="EMBL" id="JAYKLX010000003">
    <property type="protein sequence ID" value="MEB3345268.1"/>
    <property type="molecule type" value="Genomic_DNA"/>
</dbReference>
<feature type="domain" description="RagB/SusD" evidence="6">
    <location>
        <begin position="400"/>
        <end position="513"/>
    </location>
</feature>
<name>A0ABU5ZTE6_9FLAO</name>
<evidence type="ECO:0000259" key="7">
    <source>
        <dbReference type="Pfam" id="PF14322"/>
    </source>
</evidence>
<evidence type="ECO:0000256" key="3">
    <source>
        <dbReference type="ARBA" id="ARBA00022729"/>
    </source>
</evidence>
<evidence type="ECO:0000313" key="9">
    <source>
        <dbReference type="Proteomes" id="UP001327027"/>
    </source>
</evidence>
<feature type="domain" description="SusD-like N-terminal" evidence="7">
    <location>
        <begin position="89"/>
        <end position="223"/>
    </location>
</feature>
<dbReference type="Pfam" id="PF07980">
    <property type="entry name" value="SusD_RagB"/>
    <property type="match status" value="1"/>
</dbReference>
<dbReference type="RefSeq" id="WP_324179298.1">
    <property type="nucleotide sequence ID" value="NZ_BAABAW010000008.1"/>
</dbReference>
<comment type="caution">
    <text evidence="8">The sequence shown here is derived from an EMBL/GenBank/DDBJ whole genome shotgun (WGS) entry which is preliminary data.</text>
</comment>
<evidence type="ECO:0000259" key="6">
    <source>
        <dbReference type="Pfam" id="PF07980"/>
    </source>
</evidence>
<keyword evidence="5" id="KW-0998">Cell outer membrane</keyword>
<sequence>MKKEHFKSSLLLVLSMLLVVSCTDLEIEESDSSIADSETEFTGIEEPGPFIENLYSGDLKGIVENQQDLYALNEVTTDELLVPTRGTDWGDNGIWRKLHEHTWDDQHPYVLNNWNNLNQLVFRASQIVDDRTTNATAAEKAEAQFIRAYAMFWVMDMYGVAPFRTPGDGPEVNPMVMTRPEAYEFILNDLNSALPNLPARGPSDENLRPTQAAANFLLAKLYLNKHIYLGSGMPAAADMTRVVELVDEITADGYALQSGYFDIFKPDVDTETIFFTISSVGNRMWNGLHYNQNSSDNTGGGWNGWSTLAEFYDLFEGDPNTNIPGSGQEERRGYVPTDGSNLGIGFGFLIGQQYDENGNPLTDRPGNPLAFEKQFPGLAGNNERTGIRTIKYHPENGAFAGHQIIFRYADAHLMKAEAIFRGGTGSGDPLTMVNDLRTIRNASNLGALTEQDLIDERGRELYKEFWRRNDLIRFGKFADAWDLKINTDDFRALFPIPATALLSNPNLSQNPGY</sequence>
<protein>
    <submittedName>
        <fullName evidence="8">RagB/SusD family nutrient uptake outer membrane protein</fullName>
    </submittedName>
</protein>
<gene>
    <name evidence="8" type="ORF">U6A24_07350</name>
</gene>
<evidence type="ECO:0000256" key="1">
    <source>
        <dbReference type="ARBA" id="ARBA00004442"/>
    </source>
</evidence>
<keyword evidence="9" id="KW-1185">Reference proteome</keyword>
<dbReference type="InterPro" id="IPR033985">
    <property type="entry name" value="SusD-like_N"/>
</dbReference>
<dbReference type="InterPro" id="IPR011990">
    <property type="entry name" value="TPR-like_helical_dom_sf"/>
</dbReference>
<evidence type="ECO:0000256" key="4">
    <source>
        <dbReference type="ARBA" id="ARBA00023136"/>
    </source>
</evidence>
<keyword evidence="4" id="KW-0472">Membrane</keyword>
<evidence type="ECO:0000256" key="2">
    <source>
        <dbReference type="ARBA" id="ARBA00006275"/>
    </source>
</evidence>
<comment type="similarity">
    <text evidence="2">Belongs to the SusD family.</text>
</comment>
<accession>A0ABU5ZTE6</accession>
<comment type="subcellular location">
    <subcellularLocation>
        <location evidence="1">Cell outer membrane</location>
    </subcellularLocation>
</comment>
<dbReference type="Pfam" id="PF14322">
    <property type="entry name" value="SusD-like_3"/>
    <property type="match status" value="1"/>
</dbReference>
<dbReference type="Gene3D" id="1.25.40.390">
    <property type="match status" value="1"/>
</dbReference>
<organism evidence="8 9">
    <name type="scientific">Aquimarina gracilis</name>
    <dbReference type="NCBI Taxonomy" id="874422"/>
    <lineage>
        <taxon>Bacteria</taxon>
        <taxon>Pseudomonadati</taxon>
        <taxon>Bacteroidota</taxon>
        <taxon>Flavobacteriia</taxon>
        <taxon>Flavobacteriales</taxon>
        <taxon>Flavobacteriaceae</taxon>
        <taxon>Aquimarina</taxon>
    </lineage>
</organism>
<evidence type="ECO:0000313" key="8">
    <source>
        <dbReference type="EMBL" id="MEB3345268.1"/>
    </source>
</evidence>
<evidence type="ECO:0000256" key="5">
    <source>
        <dbReference type="ARBA" id="ARBA00023237"/>
    </source>
</evidence>
<dbReference type="PROSITE" id="PS51257">
    <property type="entry name" value="PROKAR_LIPOPROTEIN"/>
    <property type="match status" value="1"/>
</dbReference>
<reference evidence="8 9" key="1">
    <citation type="journal article" date="2013" name="Int. J. Syst. Evol. Microbiol.">
        <title>Aquimarina gracilis sp. nov., isolated from the gut microflora of a mussel, Mytilus coruscus, and emended description of Aquimarina spongiae.</title>
        <authorList>
            <person name="Park S.C."/>
            <person name="Choe H.N."/>
            <person name="Baik K.S."/>
            <person name="Seong C.N."/>
        </authorList>
    </citation>
    <scope>NUCLEOTIDE SEQUENCE [LARGE SCALE GENOMIC DNA]</scope>
    <source>
        <strain evidence="8 9">PSC32</strain>
    </source>
</reference>
<dbReference type="Proteomes" id="UP001327027">
    <property type="component" value="Unassembled WGS sequence"/>
</dbReference>
<dbReference type="InterPro" id="IPR012944">
    <property type="entry name" value="SusD_RagB_dom"/>
</dbReference>
<dbReference type="SUPFAM" id="SSF48452">
    <property type="entry name" value="TPR-like"/>
    <property type="match status" value="1"/>
</dbReference>
<keyword evidence="3" id="KW-0732">Signal</keyword>